<dbReference type="AlphaFoldDB" id="A0A6J4IB67"/>
<proteinExistence type="predicted"/>
<name>A0A6J4IB67_9BACT</name>
<sequence length="92" mass="9277">MRAIIPLLLAPLVISLSSAVAQTPVVVQPATPAAAPGAAATAPAASSAAALQLLQAMKAVNQETLTKQAATLQQLDELQKAADQIKILGKRG</sequence>
<keyword evidence="1" id="KW-0732">Signal</keyword>
<dbReference type="EMBL" id="CADCTA010000076">
    <property type="protein sequence ID" value="CAA9247639.1"/>
    <property type="molecule type" value="Genomic_DNA"/>
</dbReference>
<gene>
    <name evidence="2" type="ORF">AVDCRST_MAG42-2066</name>
</gene>
<feature type="signal peptide" evidence="1">
    <location>
        <begin position="1"/>
        <end position="21"/>
    </location>
</feature>
<reference evidence="2" key="1">
    <citation type="submission" date="2020-02" db="EMBL/GenBank/DDBJ databases">
        <authorList>
            <person name="Meier V. D."/>
        </authorList>
    </citation>
    <scope>NUCLEOTIDE SEQUENCE</scope>
    <source>
        <strain evidence="2">AVDCRST_MAG42</strain>
    </source>
</reference>
<accession>A0A6J4IB67</accession>
<organism evidence="2">
    <name type="scientific">uncultured Chthoniobacterales bacterium</name>
    <dbReference type="NCBI Taxonomy" id="1836801"/>
    <lineage>
        <taxon>Bacteria</taxon>
        <taxon>Pseudomonadati</taxon>
        <taxon>Verrucomicrobiota</taxon>
        <taxon>Spartobacteria</taxon>
        <taxon>Chthoniobacterales</taxon>
        <taxon>environmental samples</taxon>
    </lineage>
</organism>
<protein>
    <submittedName>
        <fullName evidence="2">Uncharacterized protein</fullName>
    </submittedName>
</protein>
<evidence type="ECO:0000313" key="2">
    <source>
        <dbReference type="EMBL" id="CAA9247639.1"/>
    </source>
</evidence>
<feature type="chain" id="PRO_5026827279" evidence="1">
    <location>
        <begin position="22"/>
        <end position="92"/>
    </location>
</feature>
<evidence type="ECO:0000256" key="1">
    <source>
        <dbReference type="SAM" id="SignalP"/>
    </source>
</evidence>